<evidence type="ECO:0000313" key="2">
    <source>
        <dbReference type="EMBL" id="DAD66992.1"/>
    </source>
</evidence>
<accession>A0A8S5LAQ0</accession>
<evidence type="ECO:0000256" key="1">
    <source>
        <dbReference type="SAM" id="MobiDB-lite"/>
    </source>
</evidence>
<feature type="compositionally biased region" description="Polar residues" evidence="1">
    <location>
        <begin position="255"/>
        <end position="264"/>
    </location>
</feature>
<feature type="region of interest" description="Disordered" evidence="1">
    <location>
        <begin position="191"/>
        <end position="225"/>
    </location>
</feature>
<dbReference type="GO" id="GO:0001897">
    <property type="term" value="P:symbiont-mediated cytolysis of host cell"/>
    <property type="evidence" value="ECO:0007669"/>
    <property type="project" value="UniProtKB-ARBA"/>
</dbReference>
<dbReference type="Gene3D" id="3.90.1720.10">
    <property type="entry name" value="endopeptidase domain like (from Nostoc punctiforme)"/>
    <property type="match status" value="1"/>
</dbReference>
<protein>
    <submittedName>
        <fullName evidence="2">NlpC/P60 family</fullName>
    </submittedName>
</protein>
<feature type="compositionally biased region" description="Gly residues" evidence="1">
    <location>
        <begin position="273"/>
        <end position="289"/>
    </location>
</feature>
<dbReference type="InterPro" id="IPR038765">
    <property type="entry name" value="Papain-like_cys_pep_sf"/>
</dbReference>
<feature type="compositionally biased region" description="Gly residues" evidence="1">
    <location>
        <begin position="207"/>
        <end position="220"/>
    </location>
</feature>
<sequence length="434" mass="46046">MAWDETSKKVAIKAIGTVESSMKYDSINYNDPITVGIAQWYGPRAADIIKKMGAAHATEFAGVAASLRSDLSSHGNDDWWTNRWLSRAEGDSLIPLLRAGAKEQDTQLVADLEGYFQAARNVGIDPNTNTDSFILWCVGYHQGPRYAIRVANNVGGNASLEAFHHGFLNDGVLGKYPNRYNQAYQIIKNKDTSGVSTPGAASPSRPGNGGSGGATNGGTNAGSVKNAWSDGSGMLHIATTSGTVTAYPTGNSRRWLMSGNTVSNGGSAPTPGNAGGGAPAPGGGGGGGGDAASKRWAVYKWMYDRQMKFAYLQAPGRLNPDQSGFGDCSSTIYRAYMDTVGINVGTWTGDQYNRGTEVVRGYGHPTAAQIAQMTTADMIVISWGGGYPHTDHVEMYTGDGSHTIGHGGPRPGPHINSIFMLDNAAWWTVRRHIM</sequence>
<feature type="region of interest" description="Disordered" evidence="1">
    <location>
        <begin position="255"/>
        <end position="289"/>
    </location>
</feature>
<proteinExistence type="predicted"/>
<organism evidence="2">
    <name type="scientific">Podoviridae sp. ctNY03</name>
    <dbReference type="NCBI Taxonomy" id="2823558"/>
    <lineage>
        <taxon>Viruses</taxon>
        <taxon>Duplodnaviria</taxon>
        <taxon>Heunggongvirae</taxon>
        <taxon>Uroviricota</taxon>
        <taxon>Caudoviricetes</taxon>
    </lineage>
</organism>
<reference evidence="2" key="1">
    <citation type="journal article" date="2021" name="Proc. Natl. Acad. Sci. U.S.A.">
        <title>A Catalog of Tens of Thousands of Viruses from Human Metagenomes Reveals Hidden Associations with Chronic Diseases.</title>
        <authorList>
            <person name="Tisza M.J."/>
            <person name="Buck C.B."/>
        </authorList>
    </citation>
    <scope>NUCLEOTIDE SEQUENCE</scope>
    <source>
        <strain evidence="2">CtNY03</strain>
    </source>
</reference>
<dbReference type="SUPFAM" id="SSF54001">
    <property type="entry name" value="Cysteine proteinases"/>
    <property type="match status" value="1"/>
</dbReference>
<name>A0A8S5LAQ0_9CAUD</name>
<dbReference type="EMBL" id="BK014666">
    <property type="protein sequence ID" value="DAD66992.1"/>
    <property type="molecule type" value="Genomic_DNA"/>
</dbReference>